<sequence>MHNTSDEDFEVHVPHIAPLAVIPKSHAVEWPKADGTAPIGATGKKLAQPGRKKSVKVHPSGGDCRLPELHAVKDSGAACMPMHAWTGAISSRAVSVEVDDGCGLVSQPVIASLLVHRDPLKSWHAASLIPHCHGPQGCDLSQTPDHNAIVQFCATPPAMRKTRICKLDCLQDTSNPNTMAQHRHSRPAVPSVHSAVESPGSDAAWIATSIWRQPRSFDDLVSSPPNPTALSKAACLVTSSPLPKLAANRFGPASLKSASAFHLP</sequence>
<evidence type="ECO:0000313" key="3">
    <source>
        <dbReference type="Proteomes" id="UP000054567"/>
    </source>
</evidence>
<dbReference type="EMBL" id="DS268109">
    <property type="protein sequence ID" value="KMM65146.1"/>
    <property type="molecule type" value="Genomic_DNA"/>
</dbReference>
<evidence type="ECO:0000256" key="1">
    <source>
        <dbReference type="SAM" id="MobiDB-lite"/>
    </source>
</evidence>
<dbReference type="VEuPathDB" id="FungiDB:CPAG_01498"/>
<reference evidence="2 3" key="1">
    <citation type="submission" date="2007-06" db="EMBL/GenBank/DDBJ databases">
        <title>The Genome Sequence of Coccidioides posadasii RMSCC_3488.</title>
        <authorList>
            <consortium name="Coccidioides Genome Resources Consortium"/>
            <consortium name="The Broad Institute Genome Sequencing Platform"/>
            <person name="Henn M.R."/>
            <person name="Sykes S."/>
            <person name="Young S."/>
            <person name="Jaffe D."/>
            <person name="Berlin A."/>
            <person name="Alvarez P."/>
            <person name="Butler J."/>
            <person name="Gnerre S."/>
            <person name="Grabherr M."/>
            <person name="Mauceli E."/>
            <person name="Brockman W."/>
            <person name="Kodira C."/>
            <person name="Alvarado L."/>
            <person name="Zeng Q."/>
            <person name="Crawford M."/>
            <person name="Antoine C."/>
            <person name="Devon K."/>
            <person name="Galgiani J."/>
            <person name="Orsborn K."/>
            <person name="Lewis M.L."/>
            <person name="Nusbaum C."/>
            <person name="Galagan J."/>
            <person name="Birren B."/>
        </authorList>
    </citation>
    <scope>NUCLEOTIDE SEQUENCE [LARGE SCALE GENOMIC DNA]</scope>
    <source>
        <strain evidence="2 3">RMSCC 3488</strain>
    </source>
</reference>
<protein>
    <submittedName>
        <fullName evidence="2">Uncharacterized protein</fullName>
    </submittedName>
</protein>
<dbReference type="Proteomes" id="UP000054567">
    <property type="component" value="Unassembled WGS sequence"/>
</dbReference>
<dbReference type="AlphaFoldDB" id="A0A0J6EXA1"/>
<reference evidence="3" key="3">
    <citation type="journal article" date="2010" name="Genome Res.">
        <title>Population genomic sequencing of Coccidioides fungi reveals recent hybridization and transposon control.</title>
        <authorList>
            <person name="Neafsey D.E."/>
            <person name="Barker B.M."/>
            <person name="Sharpton T.J."/>
            <person name="Stajich J.E."/>
            <person name="Park D.J."/>
            <person name="Whiston E."/>
            <person name="Hung C.-Y."/>
            <person name="McMahan C."/>
            <person name="White J."/>
            <person name="Sykes S."/>
            <person name="Heiman D."/>
            <person name="Young S."/>
            <person name="Zeng Q."/>
            <person name="Abouelleil A."/>
            <person name="Aftuck L."/>
            <person name="Bessette D."/>
            <person name="Brown A."/>
            <person name="FitzGerald M."/>
            <person name="Lui A."/>
            <person name="Macdonald J.P."/>
            <person name="Priest M."/>
            <person name="Orbach M.J."/>
            <person name="Galgiani J.N."/>
            <person name="Kirkland T.N."/>
            <person name="Cole G.T."/>
            <person name="Birren B.W."/>
            <person name="Henn M.R."/>
            <person name="Taylor J.W."/>
            <person name="Rounsley S.D."/>
        </authorList>
    </citation>
    <scope>NUCLEOTIDE SEQUENCE [LARGE SCALE GENOMIC DNA]</scope>
    <source>
        <strain evidence="3">RMSCC 3488</strain>
    </source>
</reference>
<reference evidence="3" key="2">
    <citation type="journal article" date="2009" name="Genome Res.">
        <title>Comparative genomic analyses of the human fungal pathogens Coccidioides and their relatives.</title>
        <authorList>
            <person name="Sharpton T.J."/>
            <person name="Stajich J.E."/>
            <person name="Rounsley S.D."/>
            <person name="Gardner M.J."/>
            <person name="Wortman J.R."/>
            <person name="Jordar V.S."/>
            <person name="Maiti R."/>
            <person name="Kodira C.D."/>
            <person name="Neafsey D.E."/>
            <person name="Zeng Q."/>
            <person name="Hung C.-Y."/>
            <person name="McMahan C."/>
            <person name="Muszewska A."/>
            <person name="Grynberg M."/>
            <person name="Mandel M.A."/>
            <person name="Kellner E.M."/>
            <person name="Barker B.M."/>
            <person name="Galgiani J.N."/>
            <person name="Orbach M.J."/>
            <person name="Kirkland T.N."/>
            <person name="Cole G.T."/>
            <person name="Henn M.R."/>
            <person name="Birren B.W."/>
            <person name="Taylor J.W."/>
        </authorList>
    </citation>
    <scope>NUCLEOTIDE SEQUENCE [LARGE SCALE GENOMIC DNA]</scope>
    <source>
        <strain evidence="3">RMSCC 3488</strain>
    </source>
</reference>
<name>A0A0J6EXA1_COCPO</name>
<evidence type="ECO:0000313" key="2">
    <source>
        <dbReference type="EMBL" id="KMM65146.1"/>
    </source>
</evidence>
<accession>A0A0J6EXA1</accession>
<organism evidence="2 3">
    <name type="scientific">Coccidioides posadasii RMSCC 3488</name>
    <dbReference type="NCBI Taxonomy" id="454284"/>
    <lineage>
        <taxon>Eukaryota</taxon>
        <taxon>Fungi</taxon>
        <taxon>Dikarya</taxon>
        <taxon>Ascomycota</taxon>
        <taxon>Pezizomycotina</taxon>
        <taxon>Eurotiomycetes</taxon>
        <taxon>Eurotiomycetidae</taxon>
        <taxon>Onygenales</taxon>
        <taxon>Onygenaceae</taxon>
        <taxon>Coccidioides</taxon>
    </lineage>
</organism>
<gene>
    <name evidence="2" type="ORF">CPAG_01498</name>
</gene>
<feature type="region of interest" description="Disordered" evidence="1">
    <location>
        <begin position="40"/>
        <end position="59"/>
    </location>
</feature>
<proteinExistence type="predicted"/>